<dbReference type="InterPro" id="IPR013785">
    <property type="entry name" value="Aldolase_TIM"/>
</dbReference>
<dbReference type="InterPro" id="IPR007197">
    <property type="entry name" value="rSAM"/>
</dbReference>
<keyword evidence="4" id="KW-0411">Iron-sulfur</keyword>
<dbReference type="GO" id="GO:0046872">
    <property type="term" value="F:metal ion binding"/>
    <property type="evidence" value="ECO:0007669"/>
    <property type="project" value="UniProtKB-KW"/>
</dbReference>
<evidence type="ECO:0000256" key="2">
    <source>
        <dbReference type="ARBA" id="ARBA00022723"/>
    </source>
</evidence>
<protein>
    <submittedName>
        <fullName evidence="6">Radical_SAM domain containing protein</fullName>
    </submittedName>
</protein>
<feature type="domain" description="Radical SAM core" evidence="5">
    <location>
        <begin position="11"/>
        <end position="128"/>
    </location>
</feature>
<evidence type="ECO:0000256" key="3">
    <source>
        <dbReference type="ARBA" id="ARBA00023004"/>
    </source>
</evidence>
<keyword evidence="1" id="KW-0949">S-adenosyl-L-methionine</keyword>
<organism evidence="6">
    <name type="scientific">uncultured Caudovirales phage</name>
    <dbReference type="NCBI Taxonomy" id="2100421"/>
    <lineage>
        <taxon>Viruses</taxon>
        <taxon>Duplodnaviria</taxon>
        <taxon>Heunggongvirae</taxon>
        <taxon>Uroviricota</taxon>
        <taxon>Caudoviricetes</taxon>
        <taxon>Peduoviridae</taxon>
        <taxon>Maltschvirus</taxon>
        <taxon>Maltschvirus maltsch</taxon>
    </lineage>
</organism>
<proteinExistence type="predicted"/>
<dbReference type="Pfam" id="PF04055">
    <property type="entry name" value="Radical_SAM"/>
    <property type="match status" value="1"/>
</dbReference>
<keyword evidence="2" id="KW-0479">Metal-binding</keyword>
<evidence type="ECO:0000256" key="1">
    <source>
        <dbReference type="ARBA" id="ARBA00022691"/>
    </source>
</evidence>
<dbReference type="PANTHER" id="PTHR11228:SF35">
    <property type="entry name" value="MOLYBDENUM COFACTOR BIOSYNTHESIS PROTEIN A-RELATED"/>
    <property type="match status" value="1"/>
</dbReference>
<evidence type="ECO:0000259" key="5">
    <source>
        <dbReference type="Pfam" id="PF04055"/>
    </source>
</evidence>
<name>A0A6J5LGT8_9CAUD</name>
<evidence type="ECO:0000256" key="4">
    <source>
        <dbReference type="ARBA" id="ARBA00023014"/>
    </source>
</evidence>
<dbReference type="SFLD" id="SFLDS00029">
    <property type="entry name" value="Radical_SAM"/>
    <property type="match status" value="1"/>
</dbReference>
<dbReference type="InterPro" id="IPR058240">
    <property type="entry name" value="rSAM_sf"/>
</dbReference>
<dbReference type="GO" id="GO:0003824">
    <property type="term" value="F:catalytic activity"/>
    <property type="evidence" value="ECO:0007669"/>
    <property type="project" value="InterPro"/>
</dbReference>
<dbReference type="CDD" id="cd01335">
    <property type="entry name" value="Radical_SAM"/>
    <property type="match status" value="1"/>
</dbReference>
<sequence length="321" mass="37368">MKKIRFHFLDIPIIRSCNLGCVGCMTFSDHKNIKGLVNLEESLDWLKFWASKLHPTIINIFGGEPLLHPHFVEWVTEVKKIWGSGSEVGVNTNGYYLHLLFDRVHELFQPGNMQSIIVNIQTNTEPYLLKVEENIQILKQKIIDYYLSMPDVKTAEWYLWLDESETVHKQWFTLVVNGEGTGIGFTVCEMYKLYWASHYNGSGPTVVPNYDYNDQWYGENHGHCQAKEYVTLYRGSLYKCPPVGVLEHTLGTFNLKESSEWKPYMDNYKSLPAFSSDEEISRWMEVQKTPELVCNMCSFSGPNRKNVDRSHLLKPNWKYTL</sequence>
<dbReference type="SUPFAM" id="SSF102114">
    <property type="entry name" value="Radical SAM enzymes"/>
    <property type="match status" value="1"/>
</dbReference>
<dbReference type="Gene3D" id="3.20.20.70">
    <property type="entry name" value="Aldolase class I"/>
    <property type="match status" value="1"/>
</dbReference>
<keyword evidence="3" id="KW-0408">Iron</keyword>
<evidence type="ECO:0000313" key="6">
    <source>
        <dbReference type="EMBL" id="CAB4133355.1"/>
    </source>
</evidence>
<reference evidence="6" key="1">
    <citation type="submission" date="2020-04" db="EMBL/GenBank/DDBJ databases">
        <authorList>
            <person name="Chiriac C."/>
            <person name="Salcher M."/>
            <person name="Ghai R."/>
            <person name="Kavagutti S V."/>
        </authorList>
    </citation>
    <scope>NUCLEOTIDE SEQUENCE</scope>
</reference>
<dbReference type="EMBL" id="LR796274">
    <property type="protein sequence ID" value="CAB4133355.1"/>
    <property type="molecule type" value="Genomic_DNA"/>
</dbReference>
<dbReference type="InterPro" id="IPR050377">
    <property type="entry name" value="Radical_SAM_PqqE_MftC-like"/>
</dbReference>
<gene>
    <name evidence="6" type="ORF">UFOVP257_151</name>
</gene>
<dbReference type="PANTHER" id="PTHR11228">
    <property type="entry name" value="RADICAL SAM DOMAIN PROTEIN"/>
    <property type="match status" value="1"/>
</dbReference>
<accession>A0A6J5LGT8</accession>
<dbReference type="GO" id="GO:0051536">
    <property type="term" value="F:iron-sulfur cluster binding"/>
    <property type="evidence" value="ECO:0007669"/>
    <property type="project" value="UniProtKB-KW"/>
</dbReference>